<gene>
    <name evidence="2" type="ORF">GM418_10340</name>
</gene>
<evidence type="ECO:0000259" key="1">
    <source>
        <dbReference type="Pfam" id="PF13185"/>
    </source>
</evidence>
<feature type="domain" description="GAF" evidence="1">
    <location>
        <begin position="303"/>
        <end position="392"/>
    </location>
</feature>
<evidence type="ECO:0000313" key="3">
    <source>
        <dbReference type="Proteomes" id="UP000428260"/>
    </source>
</evidence>
<keyword evidence="3" id="KW-1185">Reference proteome</keyword>
<evidence type="ECO:0000313" key="2">
    <source>
        <dbReference type="EMBL" id="QGY44041.1"/>
    </source>
</evidence>
<dbReference type="InterPro" id="IPR003018">
    <property type="entry name" value="GAF"/>
</dbReference>
<dbReference type="Gene3D" id="3.30.450.40">
    <property type="match status" value="1"/>
</dbReference>
<dbReference type="AlphaFoldDB" id="A0A6I6JNL7"/>
<dbReference type="Pfam" id="PF13185">
    <property type="entry name" value="GAF_2"/>
    <property type="match status" value="1"/>
</dbReference>
<dbReference type="EMBL" id="CP046401">
    <property type="protein sequence ID" value="QGY44041.1"/>
    <property type="molecule type" value="Genomic_DNA"/>
</dbReference>
<proteinExistence type="predicted"/>
<name>A0A6I6JNL7_9BACT</name>
<dbReference type="RefSeq" id="WP_158865766.1">
    <property type="nucleotide sequence ID" value="NZ_CP046401.1"/>
</dbReference>
<dbReference type="SUPFAM" id="SSF55781">
    <property type="entry name" value="GAF domain-like"/>
    <property type="match status" value="1"/>
</dbReference>
<dbReference type="KEGG" id="mcos:GM418_10340"/>
<accession>A0A6I6JNL7</accession>
<dbReference type="Proteomes" id="UP000428260">
    <property type="component" value="Chromosome"/>
</dbReference>
<protein>
    <submittedName>
        <fullName evidence="2">GAF domain-containing protein</fullName>
    </submittedName>
</protein>
<dbReference type="InterPro" id="IPR029016">
    <property type="entry name" value="GAF-like_dom_sf"/>
</dbReference>
<sequence>MKTQKKINRNVNDTVIKTSLSFEFLIEELEQIVLNGKHPLFESASKLLAGLDNIPEIKTQINDLSLLEKNKDLVEQMMAFVINPLTSNTAMEGATVPFHKTTFFSTEQLRAITNKDEYKLEIAKNHDLEEKQLIKIYFAYLIILEQIYNYKTDFNIPLDFKLTNEQNQRVQYFRKNFNYKYLRVGTVGKLKRLTDEQLKKLLDNIADLSYWRETLPLESFEFKGFVHFSFTKSTYDFVVSELKSNLLDNKTILTNEGFELIQNHIRALIEMPNLKIGLAAIDQFDSTINKSLIWKTLIDRSKLSCREYSGTFYEQAMLEKKIVITNDFNEAENDRVVAEFLNHGIRSHVIVPLVLDGETVGMLEFASENKGELDMVKVSRLKELFPVFAVALKRSKNECKDRESAIIQQHFTAIHPSVEWRFREAVVTLMNENSTEKLSTGIEPVVFDNIIPIFGASDIHSSTTERNKAIQSDFLEQLEYAREIIEYGKLVNEMPFLDAIHFEIRNFISTVKNGLKAGDEFVIIEFLKNEVEPAFKLLKDRFQEMEKPVNDYLQKIDTENGVLYKKRKEFEDSLTSINKVIGKIIDDEQIDAQKIFPHYFEKYSTDGVEYNAYIGQSLVKKLKYNGIYLKNIRLWQLLLKVRIAQEIRKLQSELPVKLDITQLILVHSQPLSIAFRQDEKKFDVAGAYNIRYEITKKRIDKALIKATKERITEVGKIAIIYSHADEITEYKKYIDYLISLGLITQNVENFELEDLTGASGLRALRIEVNFENNSLLGIKKRPEISVDRIQI</sequence>
<organism evidence="2 3">
    <name type="scientific">Maribellus comscasis</name>
    <dbReference type="NCBI Taxonomy" id="2681766"/>
    <lineage>
        <taxon>Bacteria</taxon>
        <taxon>Pseudomonadati</taxon>
        <taxon>Bacteroidota</taxon>
        <taxon>Bacteroidia</taxon>
        <taxon>Marinilabiliales</taxon>
        <taxon>Prolixibacteraceae</taxon>
        <taxon>Maribellus</taxon>
    </lineage>
</organism>
<reference evidence="2 3" key="1">
    <citation type="submission" date="2019-11" db="EMBL/GenBank/DDBJ databases">
        <authorList>
            <person name="Zheng R.K."/>
            <person name="Sun C.M."/>
        </authorList>
    </citation>
    <scope>NUCLEOTIDE SEQUENCE [LARGE SCALE GENOMIC DNA]</scope>
    <source>
        <strain evidence="2 3">WC007</strain>
    </source>
</reference>